<accession>A0A0K2V8W9</accession>
<dbReference type="AlphaFoldDB" id="A0A0K2V8W9"/>
<name>A0A0K2V8W9_LEPSM</name>
<dbReference type="EMBL" id="HACA01029627">
    <property type="protein sequence ID" value="CDW46988.1"/>
    <property type="molecule type" value="Transcribed_RNA"/>
</dbReference>
<proteinExistence type="predicted"/>
<reference evidence="1" key="1">
    <citation type="submission" date="2014-05" db="EMBL/GenBank/DDBJ databases">
        <authorList>
            <person name="Chronopoulou M."/>
        </authorList>
    </citation>
    <scope>NUCLEOTIDE SEQUENCE</scope>
    <source>
        <tissue evidence="1">Whole organism</tissue>
    </source>
</reference>
<sequence>MYSLTNATSSNFFLPLNSSSLPSSNLEHLHLSSASLSLGSSFNIFVATCNVLRTQPTDESTRPE</sequence>
<evidence type="ECO:0000313" key="1">
    <source>
        <dbReference type="EMBL" id="CDW46988.1"/>
    </source>
</evidence>
<organism evidence="1">
    <name type="scientific">Lepeophtheirus salmonis</name>
    <name type="common">Salmon louse</name>
    <name type="synonym">Caligus salmonis</name>
    <dbReference type="NCBI Taxonomy" id="72036"/>
    <lineage>
        <taxon>Eukaryota</taxon>
        <taxon>Metazoa</taxon>
        <taxon>Ecdysozoa</taxon>
        <taxon>Arthropoda</taxon>
        <taxon>Crustacea</taxon>
        <taxon>Multicrustacea</taxon>
        <taxon>Hexanauplia</taxon>
        <taxon>Copepoda</taxon>
        <taxon>Siphonostomatoida</taxon>
        <taxon>Caligidae</taxon>
        <taxon>Lepeophtheirus</taxon>
    </lineage>
</organism>
<protein>
    <submittedName>
        <fullName evidence="1">Uncharacterized protein</fullName>
    </submittedName>
</protein>